<dbReference type="InterPro" id="IPR045361">
    <property type="entry name" value="CIS_tube_prot_N"/>
</dbReference>
<dbReference type="Proteomes" id="UP000238157">
    <property type="component" value="Unassembled WGS sequence"/>
</dbReference>
<dbReference type="OrthoDB" id="9815939at2"/>
<protein>
    <recommendedName>
        <fullName evidence="1">Contractile injection system tube protein N-terminal domain-containing protein</fullName>
    </recommendedName>
</protein>
<dbReference type="RefSeq" id="WP_106133327.1">
    <property type="nucleotide sequence ID" value="NZ_PVTR01000004.1"/>
</dbReference>
<accession>A0A2T0WPH9</accession>
<evidence type="ECO:0000313" key="3">
    <source>
        <dbReference type="Proteomes" id="UP000238157"/>
    </source>
</evidence>
<name>A0A2T0WPH9_9BACT</name>
<gene>
    <name evidence="2" type="ORF">CLW00_104259</name>
</gene>
<organism evidence="2 3">
    <name type="scientific">Mongoliibacter ruber</name>
    <dbReference type="NCBI Taxonomy" id="1750599"/>
    <lineage>
        <taxon>Bacteria</taxon>
        <taxon>Pseudomonadati</taxon>
        <taxon>Bacteroidota</taxon>
        <taxon>Cytophagia</taxon>
        <taxon>Cytophagales</taxon>
        <taxon>Cyclobacteriaceae</taxon>
        <taxon>Mongoliibacter</taxon>
    </lineage>
</organism>
<sequence length="238" mass="26472">MAESLAILKLTAFERFKDGSAASPLSGGEYSLQLNPEEVDLTFDIKKNSSDEDEEPTSAAGMPVNDKNKLYNRQKISIEFIIDNTGAIPVFPDGIGTKVAGKSIKESIDLLKKVTVKPTRASHRPPFIKLEWGKLLLVGVVDSLAIKYTLFNTSGDPVRALVKFSMEEEVDEKVISREFQSPDITRIITIKDGDNLNAMCDSFYDDPRYYISIASYNDLPSFRKLKIGSALQFPPLEK</sequence>
<evidence type="ECO:0000313" key="2">
    <source>
        <dbReference type="EMBL" id="PRY88608.1"/>
    </source>
</evidence>
<keyword evidence="3" id="KW-1185">Reference proteome</keyword>
<evidence type="ECO:0000259" key="1">
    <source>
        <dbReference type="Pfam" id="PF19266"/>
    </source>
</evidence>
<reference evidence="2 3" key="1">
    <citation type="submission" date="2018-03" db="EMBL/GenBank/DDBJ databases">
        <title>Genomic Encyclopedia of Archaeal and Bacterial Type Strains, Phase II (KMG-II): from individual species to whole genera.</title>
        <authorList>
            <person name="Goeker M."/>
        </authorList>
    </citation>
    <scope>NUCLEOTIDE SEQUENCE [LARGE SCALE GENOMIC DNA]</scope>
    <source>
        <strain evidence="2 3">DSM 27929</strain>
    </source>
</reference>
<feature type="domain" description="Contractile injection system tube protein N-terminal" evidence="1">
    <location>
        <begin position="16"/>
        <end position="173"/>
    </location>
</feature>
<proteinExistence type="predicted"/>
<comment type="caution">
    <text evidence="2">The sequence shown here is derived from an EMBL/GenBank/DDBJ whole genome shotgun (WGS) entry which is preliminary data.</text>
</comment>
<dbReference type="Pfam" id="PF19266">
    <property type="entry name" value="CIS_tube"/>
    <property type="match status" value="1"/>
</dbReference>
<dbReference type="EMBL" id="PVTR01000004">
    <property type="protein sequence ID" value="PRY88608.1"/>
    <property type="molecule type" value="Genomic_DNA"/>
</dbReference>
<dbReference type="AlphaFoldDB" id="A0A2T0WPH9"/>